<sequence>MRKMMQRNNQRTKRRPPA</sequence>
<reference evidence="1" key="2">
    <citation type="journal article" date="2015" name="Fish Shellfish Immunol.">
        <title>Early steps in the European eel (Anguilla anguilla)-Vibrio vulnificus interaction in the gills: Role of the RtxA13 toxin.</title>
        <authorList>
            <person name="Callol A."/>
            <person name="Pajuelo D."/>
            <person name="Ebbesson L."/>
            <person name="Teles M."/>
            <person name="MacKenzie S."/>
            <person name="Amaro C."/>
        </authorList>
    </citation>
    <scope>NUCLEOTIDE SEQUENCE</scope>
</reference>
<protein>
    <submittedName>
        <fullName evidence="1">Uncharacterized protein</fullName>
    </submittedName>
</protein>
<reference evidence="1" key="1">
    <citation type="submission" date="2014-11" db="EMBL/GenBank/DDBJ databases">
        <authorList>
            <person name="Amaro Gonzalez C."/>
        </authorList>
    </citation>
    <scope>NUCLEOTIDE SEQUENCE</scope>
</reference>
<accession>A0A0E9WA52</accession>
<dbReference type="AlphaFoldDB" id="A0A0E9WA52"/>
<proteinExistence type="predicted"/>
<evidence type="ECO:0000313" key="1">
    <source>
        <dbReference type="EMBL" id="JAH87254.1"/>
    </source>
</evidence>
<organism evidence="1">
    <name type="scientific">Anguilla anguilla</name>
    <name type="common">European freshwater eel</name>
    <name type="synonym">Muraena anguilla</name>
    <dbReference type="NCBI Taxonomy" id="7936"/>
    <lineage>
        <taxon>Eukaryota</taxon>
        <taxon>Metazoa</taxon>
        <taxon>Chordata</taxon>
        <taxon>Craniata</taxon>
        <taxon>Vertebrata</taxon>
        <taxon>Euteleostomi</taxon>
        <taxon>Actinopterygii</taxon>
        <taxon>Neopterygii</taxon>
        <taxon>Teleostei</taxon>
        <taxon>Anguilliformes</taxon>
        <taxon>Anguillidae</taxon>
        <taxon>Anguilla</taxon>
    </lineage>
</organism>
<name>A0A0E9WA52_ANGAN</name>
<dbReference type="EMBL" id="GBXM01021323">
    <property type="protein sequence ID" value="JAH87254.1"/>
    <property type="molecule type" value="Transcribed_RNA"/>
</dbReference>